<evidence type="ECO:0000313" key="1">
    <source>
        <dbReference type="EMBL" id="KAE8139285.1"/>
    </source>
</evidence>
<dbReference type="EMBL" id="ML743567">
    <property type="protein sequence ID" value="KAE8139285.1"/>
    <property type="molecule type" value="Genomic_DNA"/>
</dbReference>
<accession>A0A5N6SXA1</accession>
<organism evidence="1 2">
    <name type="scientific">Aspergillus pseudotamarii</name>
    <dbReference type="NCBI Taxonomy" id="132259"/>
    <lineage>
        <taxon>Eukaryota</taxon>
        <taxon>Fungi</taxon>
        <taxon>Dikarya</taxon>
        <taxon>Ascomycota</taxon>
        <taxon>Pezizomycotina</taxon>
        <taxon>Eurotiomycetes</taxon>
        <taxon>Eurotiomycetidae</taxon>
        <taxon>Eurotiales</taxon>
        <taxon>Aspergillaceae</taxon>
        <taxon>Aspergillus</taxon>
        <taxon>Aspergillus subgen. Circumdati</taxon>
    </lineage>
</organism>
<gene>
    <name evidence="1" type="ORF">BDV38DRAFT_243176</name>
</gene>
<dbReference type="RefSeq" id="XP_031915348.1">
    <property type="nucleotide sequence ID" value="XM_032054194.1"/>
</dbReference>
<sequence length="54" mass="6182">MSVRFWTERSVTWKQNKALDKRATLDITAIEEQLKLICGTKTVSIRNETSLLSA</sequence>
<proteinExistence type="predicted"/>
<keyword evidence="2" id="KW-1185">Reference proteome</keyword>
<dbReference type="Proteomes" id="UP000325672">
    <property type="component" value="Unassembled WGS sequence"/>
</dbReference>
<evidence type="ECO:0000313" key="2">
    <source>
        <dbReference type="Proteomes" id="UP000325672"/>
    </source>
</evidence>
<dbReference type="AlphaFoldDB" id="A0A5N6SXA1"/>
<reference evidence="1 2" key="1">
    <citation type="submission" date="2019-04" db="EMBL/GenBank/DDBJ databases">
        <title>Friends and foes A comparative genomics study of 23 Aspergillus species from section Flavi.</title>
        <authorList>
            <consortium name="DOE Joint Genome Institute"/>
            <person name="Kjaerbolling I."/>
            <person name="Vesth T."/>
            <person name="Frisvad J.C."/>
            <person name="Nybo J.L."/>
            <person name="Theobald S."/>
            <person name="Kildgaard S."/>
            <person name="Isbrandt T."/>
            <person name="Kuo A."/>
            <person name="Sato A."/>
            <person name="Lyhne E.K."/>
            <person name="Kogle M.E."/>
            <person name="Wiebenga A."/>
            <person name="Kun R.S."/>
            <person name="Lubbers R.J."/>
            <person name="Makela M.R."/>
            <person name="Barry K."/>
            <person name="Chovatia M."/>
            <person name="Clum A."/>
            <person name="Daum C."/>
            <person name="Haridas S."/>
            <person name="He G."/>
            <person name="LaButti K."/>
            <person name="Lipzen A."/>
            <person name="Mondo S."/>
            <person name="Riley R."/>
            <person name="Salamov A."/>
            <person name="Simmons B.A."/>
            <person name="Magnuson J.K."/>
            <person name="Henrissat B."/>
            <person name="Mortensen U.H."/>
            <person name="Larsen T.O."/>
            <person name="Devries R.P."/>
            <person name="Grigoriev I.V."/>
            <person name="Machida M."/>
            <person name="Baker S.E."/>
            <person name="Andersen M.R."/>
        </authorList>
    </citation>
    <scope>NUCLEOTIDE SEQUENCE [LARGE SCALE GENOMIC DNA]</scope>
    <source>
        <strain evidence="1 2">CBS 117625</strain>
    </source>
</reference>
<name>A0A5N6SXA1_ASPPS</name>
<dbReference type="GeneID" id="43638404"/>
<protein>
    <submittedName>
        <fullName evidence="1">Uncharacterized protein</fullName>
    </submittedName>
</protein>